<keyword evidence="1" id="KW-0680">Restriction system</keyword>
<keyword evidence="2" id="KW-0238">DNA-binding</keyword>
<protein>
    <submittedName>
        <fullName evidence="3">Uncharacterized protein</fullName>
    </submittedName>
</protein>
<dbReference type="OrthoDB" id="3197085at2"/>
<comment type="caution">
    <text evidence="3">The sequence shown here is derived from an EMBL/GenBank/DDBJ whole genome shotgun (WGS) entry which is preliminary data.</text>
</comment>
<dbReference type="AlphaFoldDB" id="A0A255H042"/>
<dbReference type="InterPro" id="IPR044946">
    <property type="entry name" value="Restrct_endonuc_typeI_TRD_sf"/>
</dbReference>
<evidence type="ECO:0000313" key="4">
    <source>
        <dbReference type="Proteomes" id="UP000216311"/>
    </source>
</evidence>
<keyword evidence="4" id="KW-1185">Reference proteome</keyword>
<evidence type="ECO:0000256" key="2">
    <source>
        <dbReference type="ARBA" id="ARBA00023125"/>
    </source>
</evidence>
<accession>A0A255H042</accession>
<dbReference type="GO" id="GO:0009307">
    <property type="term" value="P:DNA restriction-modification system"/>
    <property type="evidence" value="ECO:0007669"/>
    <property type="project" value="UniProtKB-KW"/>
</dbReference>
<evidence type="ECO:0000313" key="3">
    <source>
        <dbReference type="EMBL" id="OYO21155.1"/>
    </source>
</evidence>
<gene>
    <name evidence="3" type="ORF">CGZ93_10855</name>
</gene>
<dbReference type="Gene3D" id="3.90.220.20">
    <property type="entry name" value="DNA methylase specificity domains"/>
    <property type="match status" value="1"/>
</dbReference>
<dbReference type="Proteomes" id="UP000216311">
    <property type="component" value="Unassembled WGS sequence"/>
</dbReference>
<proteinExistence type="predicted"/>
<sequence length="151" mass="16934">MDKLSTEGEIPVQLCNYVDVYKNDLIRPSDSLMRATARIDEVHRFHLEVGDTLLTKDSEDPTDIGISAHVAETADNLVCGYHLAIARPRAGTHPRYLTWATRTRPVLDHFTNNSSGISRYGLSTSGLMATPMGLSQERCKWLYRPDGREES</sequence>
<reference evidence="3 4" key="1">
    <citation type="submission" date="2017-07" db="EMBL/GenBank/DDBJ databases">
        <title>Draft whole genome sequences of clinical Proprionibacteriaceae strains.</title>
        <authorList>
            <person name="Bernier A.-M."/>
            <person name="Bernard K."/>
            <person name="Domingo M.-C."/>
        </authorList>
    </citation>
    <scope>NUCLEOTIDE SEQUENCE [LARGE SCALE GENOMIC DNA]</scope>
    <source>
        <strain evidence="3 4">NML 130396</strain>
    </source>
</reference>
<name>A0A255H042_9ACTN</name>
<dbReference type="GO" id="GO:0003677">
    <property type="term" value="F:DNA binding"/>
    <property type="evidence" value="ECO:0007669"/>
    <property type="project" value="UniProtKB-KW"/>
</dbReference>
<dbReference type="EMBL" id="NMVQ01000021">
    <property type="protein sequence ID" value="OYO21155.1"/>
    <property type="molecule type" value="Genomic_DNA"/>
</dbReference>
<evidence type="ECO:0000256" key="1">
    <source>
        <dbReference type="ARBA" id="ARBA00022747"/>
    </source>
</evidence>
<organism evidence="3 4">
    <name type="scientific">Enemella dayhoffiae</name>
    <dbReference type="NCBI Taxonomy" id="2016507"/>
    <lineage>
        <taxon>Bacteria</taxon>
        <taxon>Bacillati</taxon>
        <taxon>Actinomycetota</taxon>
        <taxon>Actinomycetes</taxon>
        <taxon>Propionibacteriales</taxon>
        <taxon>Propionibacteriaceae</taxon>
        <taxon>Enemella</taxon>
    </lineage>
</organism>
<dbReference type="RefSeq" id="WP_094364163.1">
    <property type="nucleotide sequence ID" value="NZ_NMVQ01000021.1"/>
</dbReference>
<dbReference type="SUPFAM" id="SSF116734">
    <property type="entry name" value="DNA methylase specificity domain"/>
    <property type="match status" value="1"/>
</dbReference>